<sequence length="217" mass="22925">MSAAKGRVLIATLGLAWAGALMAQPVYKWVDAQGQTHYGSQLPPQQADASQVKVSPNGSSGAGAGRFGEGPEARNPDGTKKLPKGAQEMADGLAQGLRKVDGKEVELNCALAVDNIRSQIGTMLENGQKNLRGGYITQAQYDSSAGNFVKLRSQATVSDCKAATGRSRDMYQCMASMHNHLVGCAEKHRPRADRPLSEHVLRSRPTCAAGCDSGRSG</sequence>
<dbReference type="Proteomes" id="UP000323105">
    <property type="component" value="Unassembled WGS sequence"/>
</dbReference>
<gene>
    <name evidence="4" type="ORF">CTTA_0555</name>
</gene>
<organism evidence="4 5">
    <name type="scientific">Comamonas testosteroni</name>
    <name type="common">Pseudomonas testosteroni</name>
    <dbReference type="NCBI Taxonomy" id="285"/>
    <lineage>
        <taxon>Bacteria</taxon>
        <taxon>Pseudomonadati</taxon>
        <taxon>Pseudomonadota</taxon>
        <taxon>Betaproteobacteria</taxon>
        <taxon>Burkholderiales</taxon>
        <taxon>Comamonadaceae</taxon>
        <taxon>Comamonas</taxon>
    </lineage>
</organism>
<feature type="compositionally biased region" description="Basic and acidic residues" evidence="1">
    <location>
        <begin position="69"/>
        <end position="80"/>
    </location>
</feature>
<name>A0A5A7M7H0_COMTE</name>
<evidence type="ECO:0000313" key="5">
    <source>
        <dbReference type="Proteomes" id="UP000323105"/>
    </source>
</evidence>
<feature type="signal peptide" evidence="2">
    <location>
        <begin position="1"/>
        <end position="23"/>
    </location>
</feature>
<proteinExistence type="predicted"/>
<dbReference type="RefSeq" id="WP_238707551.1">
    <property type="nucleotide sequence ID" value="NZ_BKBW01000001.1"/>
</dbReference>
<feature type="compositionally biased region" description="Polar residues" evidence="1">
    <location>
        <begin position="38"/>
        <end position="59"/>
    </location>
</feature>
<feature type="region of interest" description="Disordered" evidence="1">
    <location>
        <begin position="38"/>
        <end position="84"/>
    </location>
</feature>
<reference evidence="4 5" key="1">
    <citation type="journal article" date="2019" name="Microbiol. Resour. Announc.">
        <title>Draft Genome Sequence of Comamonas testosteroni TA441, a Bacterium That Has a Cryptic Phenol Degradation Gene Cluster.</title>
        <authorList>
            <person name="Arai H."/>
            <person name="Ishii M."/>
        </authorList>
    </citation>
    <scope>NUCLEOTIDE SEQUENCE [LARGE SCALE GENOMIC DNA]</scope>
    <source>
        <strain evidence="4 5">TA441</strain>
    </source>
</reference>
<accession>A0A5A7M7H0</accession>
<evidence type="ECO:0000259" key="3">
    <source>
        <dbReference type="Pfam" id="PF13511"/>
    </source>
</evidence>
<dbReference type="EMBL" id="BKBW01000001">
    <property type="protein sequence ID" value="GEQ73550.1"/>
    <property type="molecule type" value="Genomic_DNA"/>
</dbReference>
<feature type="chain" id="PRO_5022998429" description="DUF4124 domain-containing protein" evidence="2">
    <location>
        <begin position="24"/>
        <end position="217"/>
    </location>
</feature>
<evidence type="ECO:0000256" key="1">
    <source>
        <dbReference type="SAM" id="MobiDB-lite"/>
    </source>
</evidence>
<keyword evidence="2" id="KW-0732">Signal</keyword>
<evidence type="ECO:0000256" key="2">
    <source>
        <dbReference type="SAM" id="SignalP"/>
    </source>
</evidence>
<dbReference type="Pfam" id="PF13511">
    <property type="entry name" value="DUF4124"/>
    <property type="match status" value="1"/>
</dbReference>
<dbReference type="AlphaFoldDB" id="A0A5A7M7H0"/>
<comment type="caution">
    <text evidence="4">The sequence shown here is derived from an EMBL/GenBank/DDBJ whole genome shotgun (WGS) entry which is preliminary data.</text>
</comment>
<feature type="domain" description="DUF4124" evidence="3">
    <location>
        <begin position="15"/>
        <end position="60"/>
    </location>
</feature>
<dbReference type="InterPro" id="IPR025392">
    <property type="entry name" value="DUF4124"/>
</dbReference>
<evidence type="ECO:0000313" key="4">
    <source>
        <dbReference type="EMBL" id="GEQ73550.1"/>
    </source>
</evidence>
<protein>
    <recommendedName>
        <fullName evidence="3">DUF4124 domain-containing protein</fullName>
    </recommendedName>
</protein>